<proteinExistence type="predicted"/>
<accession>A0A444EI89</accession>
<evidence type="ECO:0000313" key="3">
    <source>
        <dbReference type="Proteomes" id="UP000287651"/>
    </source>
</evidence>
<dbReference type="InterPro" id="IPR046867">
    <property type="entry name" value="AldOxase/xan_DH_MoCoBD2"/>
</dbReference>
<comment type="caution">
    <text evidence="2">The sequence shown here is derived from an EMBL/GenBank/DDBJ whole genome shotgun (WGS) entry which is preliminary data.</text>
</comment>
<protein>
    <submittedName>
        <fullName evidence="2">Uncharacterized protein</fullName>
    </submittedName>
</protein>
<dbReference type="SUPFAM" id="SSF56003">
    <property type="entry name" value="Molybdenum cofactor-binding domain"/>
    <property type="match status" value="1"/>
</dbReference>
<dbReference type="PANTHER" id="PTHR11908:SF132">
    <property type="entry name" value="ALDEHYDE OXIDASE 1-RELATED"/>
    <property type="match status" value="1"/>
</dbReference>
<keyword evidence="1" id="KW-0500">Molybdenum</keyword>
<dbReference type="Gene3D" id="3.30.365.10">
    <property type="entry name" value="Aldehyde oxidase/xanthine dehydrogenase, molybdopterin binding domain"/>
    <property type="match status" value="4"/>
</dbReference>
<dbReference type="InterPro" id="IPR037165">
    <property type="entry name" value="AldOxase/xan_DH_Mopterin-bd_sf"/>
</dbReference>
<dbReference type="GO" id="GO:0005506">
    <property type="term" value="F:iron ion binding"/>
    <property type="evidence" value="ECO:0007669"/>
    <property type="project" value="InterPro"/>
</dbReference>
<dbReference type="InterPro" id="IPR016208">
    <property type="entry name" value="Ald_Oxase/xanthine_DH-like"/>
</dbReference>
<dbReference type="EMBL" id="AMZH03000650">
    <property type="protein sequence ID" value="RRT82660.1"/>
    <property type="molecule type" value="Genomic_DNA"/>
</dbReference>
<sequence length="311" mass="34176">MYLDRKTDMIMTGGRHPMHINYSVGFKSDGKITALHVDILVNAGITIDVSGIIPHNMVSALKKYNWGALSFDIKLCKTNFSTKSAMRGPGELQGSFIAESVIEHVASFLSMDANSVRKKNLHTYDSLMLFYEGSAGDAPEYTLPAMIDELASSASYFDRLEIIRHFNSCNKWRKRGISLVPVVYQVVLRPTPGKVSVLTDGSIVVEVGGIEIGQGLWTKVKQMTAFALGQLWVDGSQNLLDRVRIIQADTLSLVQGGLTAGSTTSEASCEAVRLSCNVLVDRLKSLKQSLEDKIGSISWDTLISQVRGFYF</sequence>
<dbReference type="Proteomes" id="UP000287651">
    <property type="component" value="Unassembled WGS sequence"/>
</dbReference>
<dbReference type="PANTHER" id="PTHR11908">
    <property type="entry name" value="XANTHINE DEHYDROGENASE"/>
    <property type="match status" value="1"/>
</dbReference>
<evidence type="ECO:0000313" key="2">
    <source>
        <dbReference type="EMBL" id="RRT82660.1"/>
    </source>
</evidence>
<gene>
    <name evidence="2" type="ORF">B296_00005349</name>
</gene>
<dbReference type="Pfam" id="PF20256">
    <property type="entry name" value="MoCoBD_2"/>
    <property type="match status" value="1"/>
</dbReference>
<name>A0A444EI89_ENSVE</name>
<dbReference type="AlphaFoldDB" id="A0A444EI89"/>
<evidence type="ECO:0000256" key="1">
    <source>
        <dbReference type="ARBA" id="ARBA00022505"/>
    </source>
</evidence>
<dbReference type="InterPro" id="IPR008274">
    <property type="entry name" value="AldOxase/xan_DH_MoCoBD1"/>
</dbReference>
<dbReference type="GO" id="GO:0016491">
    <property type="term" value="F:oxidoreductase activity"/>
    <property type="evidence" value="ECO:0007669"/>
    <property type="project" value="InterPro"/>
</dbReference>
<dbReference type="Pfam" id="PF02738">
    <property type="entry name" value="MoCoBD_1"/>
    <property type="match status" value="1"/>
</dbReference>
<reference evidence="2 3" key="1">
    <citation type="journal article" date="2014" name="Agronomy (Basel)">
        <title>A Draft Genome Sequence for Ensete ventricosum, the Drought-Tolerant Tree Against Hunger.</title>
        <authorList>
            <person name="Harrison J."/>
            <person name="Moore K.A."/>
            <person name="Paszkiewicz K."/>
            <person name="Jones T."/>
            <person name="Grant M."/>
            <person name="Ambacheew D."/>
            <person name="Muzemil S."/>
            <person name="Studholme D.J."/>
        </authorList>
    </citation>
    <scope>NUCLEOTIDE SEQUENCE [LARGE SCALE GENOMIC DNA]</scope>
</reference>
<organism evidence="2 3">
    <name type="scientific">Ensete ventricosum</name>
    <name type="common">Abyssinian banana</name>
    <name type="synonym">Musa ensete</name>
    <dbReference type="NCBI Taxonomy" id="4639"/>
    <lineage>
        <taxon>Eukaryota</taxon>
        <taxon>Viridiplantae</taxon>
        <taxon>Streptophyta</taxon>
        <taxon>Embryophyta</taxon>
        <taxon>Tracheophyta</taxon>
        <taxon>Spermatophyta</taxon>
        <taxon>Magnoliopsida</taxon>
        <taxon>Liliopsida</taxon>
        <taxon>Zingiberales</taxon>
        <taxon>Musaceae</taxon>
        <taxon>Ensete</taxon>
    </lineage>
</organism>